<dbReference type="GO" id="GO:0005247">
    <property type="term" value="F:voltage-gated chloride channel activity"/>
    <property type="evidence" value="ECO:0007669"/>
    <property type="project" value="TreeGrafter"/>
</dbReference>
<dbReference type="PANTHER" id="PTHR45711">
    <property type="entry name" value="CHLORIDE CHANNEL PROTEIN"/>
    <property type="match status" value="1"/>
</dbReference>
<dbReference type="InterPro" id="IPR001807">
    <property type="entry name" value="ClC"/>
</dbReference>
<evidence type="ECO:0000256" key="3">
    <source>
        <dbReference type="ARBA" id="ARBA00022692"/>
    </source>
</evidence>
<feature type="domain" description="CBS" evidence="10">
    <location>
        <begin position="454"/>
        <end position="510"/>
    </location>
</feature>
<reference evidence="11 12" key="1">
    <citation type="submission" date="2018-11" db="EMBL/GenBank/DDBJ databases">
        <title>Whole genome sequencing of an environmental sample.</title>
        <authorList>
            <person name="Sarangi A.N."/>
            <person name="Singh D."/>
            <person name="Tripathy S."/>
        </authorList>
    </citation>
    <scope>NUCLEOTIDE SEQUENCE [LARGE SCALE GENOMIC DNA]</scope>
    <source>
        <strain evidence="11 12">Lakshadweep</strain>
    </source>
</reference>
<organism evidence="11 12">
    <name type="scientific">Leptolyngbya iicbica LK</name>
    <dbReference type="NCBI Taxonomy" id="2294035"/>
    <lineage>
        <taxon>Bacteria</taxon>
        <taxon>Bacillati</taxon>
        <taxon>Cyanobacteriota</taxon>
        <taxon>Cyanophyceae</taxon>
        <taxon>Leptolyngbyales</taxon>
        <taxon>Leptolyngbyaceae</taxon>
        <taxon>Leptolyngbya group</taxon>
        <taxon>Leptolyngbya</taxon>
        <taxon>Leptolyngbya iicbica</taxon>
    </lineage>
</organism>
<dbReference type="InterPro" id="IPR046342">
    <property type="entry name" value="CBS_dom_sf"/>
</dbReference>
<dbReference type="PANTHER" id="PTHR45711:SF10">
    <property type="entry name" value="CHLORIDE CHANNEL PROTEIN"/>
    <property type="match status" value="1"/>
</dbReference>
<evidence type="ECO:0000256" key="5">
    <source>
        <dbReference type="ARBA" id="ARBA00023065"/>
    </source>
</evidence>
<evidence type="ECO:0000256" key="2">
    <source>
        <dbReference type="ARBA" id="ARBA00022448"/>
    </source>
</evidence>
<evidence type="ECO:0000313" key="12">
    <source>
        <dbReference type="Proteomes" id="UP000292459"/>
    </source>
</evidence>
<evidence type="ECO:0000256" key="9">
    <source>
        <dbReference type="SAM" id="Phobius"/>
    </source>
</evidence>
<feature type="transmembrane region" description="Helical" evidence="9">
    <location>
        <begin position="151"/>
        <end position="175"/>
    </location>
</feature>
<evidence type="ECO:0000256" key="6">
    <source>
        <dbReference type="ARBA" id="ARBA00023136"/>
    </source>
</evidence>
<gene>
    <name evidence="11" type="ORF">DYY88_21305</name>
</gene>
<feature type="transmembrane region" description="Helical" evidence="9">
    <location>
        <begin position="55"/>
        <end position="72"/>
    </location>
</feature>
<dbReference type="Pfam" id="PF00571">
    <property type="entry name" value="CBS"/>
    <property type="match status" value="2"/>
</dbReference>
<feature type="transmembrane region" description="Helical" evidence="9">
    <location>
        <begin position="226"/>
        <end position="244"/>
    </location>
</feature>
<comment type="subcellular location">
    <subcellularLocation>
        <location evidence="1">Membrane</location>
        <topology evidence="1">Multi-pass membrane protein</topology>
    </subcellularLocation>
</comment>
<name>A0A4Q7E1R9_9CYAN</name>
<dbReference type="SUPFAM" id="SSF81340">
    <property type="entry name" value="Clc chloride channel"/>
    <property type="match status" value="1"/>
</dbReference>
<dbReference type="RefSeq" id="WP_044151136.1">
    <property type="nucleotide sequence ID" value="NZ_QVFV01000008.1"/>
</dbReference>
<evidence type="ECO:0000256" key="7">
    <source>
        <dbReference type="ARBA" id="ARBA00023214"/>
    </source>
</evidence>
<keyword evidence="4 9" id="KW-1133">Transmembrane helix</keyword>
<keyword evidence="3 9" id="KW-0812">Transmembrane</keyword>
<dbReference type="InterPro" id="IPR000644">
    <property type="entry name" value="CBS_dom"/>
</dbReference>
<keyword evidence="6 9" id="KW-0472">Membrane</keyword>
<dbReference type="Gene3D" id="1.10.3080.10">
    <property type="entry name" value="Clc chloride channel"/>
    <property type="match status" value="1"/>
</dbReference>
<dbReference type="CDD" id="cd01031">
    <property type="entry name" value="EriC"/>
    <property type="match status" value="1"/>
</dbReference>
<dbReference type="EMBL" id="QVFV01000008">
    <property type="protein sequence ID" value="RZM75473.1"/>
    <property type="molecule type" value="Genomic_DNA"/>
</dbReference>
<accession>A0A4Q7E1R9</accession>
<dbReference type="OrthoDB" id="9812438at2"/>
<keyword evidence="8" id="KW-0129">CBS domain</keyword>
<evidence type="ECO:0000259" key="10">
    <source>
        <dbReference type="PROSITE" id="PS51371"/>
    </source>
</evidence>
<dbReference type="PRINTS" id="PR00762">
    <property type="entry name" value="CLCHANNEL"/>
</dbReference>
<feature type="transmembrane region" description="Helical" evidence="9">
    <location>
        <begin position="398"/>
        <end position="415"/>
    </location>
</feature>
<keyword evidence="7" id="KW-0868">Chloride</keyword>
<evidence type="ECO:0000256" key="4">
    <source>
        <dbReference type="ARBA" id="ARBA00022989"/>
    </source>
</evidence>
<feature type="transmembrane region" description="Helical" evidence="9">
    <location>
        <begin position="264"/>
        <end position="283"/>
    </location>
</feature>
<feature type="transmembrane region" description="Helical" evidence="9">
    <location>
        <begin position="187"/>
        <end position="205"/>
    </location>
</feature>
<dbReference type="Pfam" id="PF00582">
    <property type="entry name" value="Usp"/>
    <property type="match status" value="1"/>
</dbReference>
<evidence type="ECO:0000256" key="1">
    <source>
        <dbReference type="ARBA" id="ARBA00004141"/>
    </source>
</evidence>
<dbReference type="InterPro" id="IPR006016">
    <property type="entry name" value="UspA"/>
</dbReference>
<feature type="transmembrane region" description="Helical" evidence="9">
    <location>
        <begin position="295"/>
        <end position="319"/>
    </location>
</feature>
<dbReference type="InterPro" id="IPR014743">
    <property type="entry name" value="Cl-channel_core"/>
</dbReference>
<feature type="transmembrane region" description="Helical" evidence="9">
    <location>
        <begin position="325"/>
        <end position="346"/>
    </location>
</feature>
<feature type="domain" description="CBS" evidence="10">
    <location>
        <begin position="516"/>
        <end position="571"/>
    </location>
</feature>
<evidence type="ECO:0000313" key="11">
    <source>
        <dbReference type="EMBL" id="RZM75473.1"/>
    </source>
</evidence>
<dbReference type="SMART" id="SM00116">
    <property type="entry name" value="CBS"/>
    <property type="match status" value="2"/>
</dbReference>
<keyword evidence="5" id="KW-0406">Ion transport</keyword>
<dbReference type="GO" id="GO:0005886">
    <property type="term" value="C:plasma membrane"/>
    <property type="evidence" value="ECO:0007669"/>
    <property type="project" value="TreeGrafter"/>
</dbReference>
<protein>
    <submittedName>
        <fullName evidence="11">CBS domain-containing protein</fullName>
    </submittedName>
</protein>
<sequence>MLRFRRLHRFFGPKRVAFLEACIIGVVSGLAAVALKQSVEILTGWRLTSALPPWLLLPLVGFLGGTMSGWLLERVAPEAAGSGIPKVKAALAYVDIPLNLRVALAKLGSTILALGSGLSLGRQGPTVQIGAALAAQLSQWVPTSPEYRRQLIAAGAAAGLAAGFNAPIAGVLFVVEELLQDFSNLTLGTAILASFVGAVVSRLLGGQGLNLSTFGTMQTGLSVQDIPFLVLLGILAGIFGGLFSKGIFTSLHLFQQMKTVSLPLRIGLAGGFTGLVGAVLPIAAQDNTGLREILVTGNAAWQVIAIAFVLKFLLTLLAYGSGASGGLFAPALVLGSALGCLVSFVAQTSHGLMGLPVDTLASSNTTTYALTGMGAFFSAVTRGPITAIVIVFEMTANFNLVLPLMIGSGLAYIFSDRISSGSIYDRLLAFQGIHLSATPADANPWANLTAEDLMQRRVETLSATMTVSEALEAFSRSHHRGFPVLHQGKLVGIVTQTDLGDKTQSRASDLLLQDIMTPEPLTVTPESSLPHVLDLLNRLKVSRIPVTDGNKLVGIITRGDIIRAESERLSGTSTEAGPATTPSCGIYRTRSPAVGRGRLLVPLSDPETAPLLLNMAVAIARQQEYELECVHVVIVPRAIPPEEAAVDLGPSQQLLRLAQQRVQGTKVPLHTQIRVAHDVATTLLEVIKKRHIDQVMIGWRRPTLTPGRLVGNVVDTLLRQAPCPVIVVKPGTTPQFNRWLLPSAGGPNSKLALRLMPALMSLGHEPQVHLCAIATKRDDQHCMHRQLVRRAGILERRLQATVKTHMTVQEDIATAIVDLSTQFQTDVMIVGASRESLFSHVIKGNIPLEVAQRSSATVILVQYNSINAKAIRIVDSEDGKDRVITTEIF</sequence>
<evidence type="ECO:0000256" key="8">
    <source>
        <dbReference type="PROSITE-ProRule" id="PRU00703"/>
    </source>
</evidence>
<keyword evidence="2" id="KW-0813">Transport</keyword>
<dbReference type="CDD" id="cd00293">
    <property type="entry name" value="USP-like"/>
    <property type="match status" value="1"/>
</dbReference>
<keyword evidence="12" id="KW-1185">Reference proteome</keyword>
<dbReference type="Gene3D" id="3.40.50.12370">
    <property type="match status" value="1"/>
</dbReference>
<feature type="transmembrane region" description="Helical" evidence="9">
    <location>
        <begin position="16"/>
        <end position="35"/>
    </location>
</feature>
<dbReference type="Proteomes" id="UP000292459">
    <property type="component" value="Unassembled WGS sequence"/>
</dbReference>
<dbReference type="Pfam" id="PF00654">
    <property type="entry name" value="Voltage_CLC"/>
    <property type="match status" value="1"/>
</dbReference>
<dbReference type="SUPFAM" id="SSF52402">
    <property type="entry name" value="Adenine nucleotide alpha hydrolases-like"/>
    <property type="match status" value="2"/>
</dbReference>
<feature type="transmembrane region" description="Helical" evidence="9">
    <location>
        <begin position="367"/>
        <end position="392"/>
    </location>
</feature>
<dbReference type="SUPFAM" id="SSF54631">
    <property type="entry name" value="CBS-domain pair"/>
    <property type="match status" value="1"/>
</dbReference>
<dbReference type="PROSITE" id="PS51371">
    <property type="entry name" value="CBS"/>
    <property type="match status" value="2"/>
</dbReference>
<dbReference type="AlphaFoldDB" id="A0A4Q7E1R9"/>
<dbReference type="Gene3D" id="3.10.580.10">
    <property type="entry name" value="CBS-domain"/>
    <property type="match status" value="1"/>
</dbReference>
<proteinExistence type="predicted"/>
<comment type="caution">
    <text evidence="11">The sequence shown here is derived from an EMBL/GenBank/DDBJ whole genome shotgun (WGS) entry which is preliminary data.</text>
</comment>